<comment type="caution">
    <text evidence="2">The sequence shown here is derived from an EMBL/GenBank/DDBJ whole genome shotgun (WGS) entry which is preliminary data.</text>
</comment>
<organism evidence="2 3">
    <name type="scientific">Kaistia defluvii</name>
    <dbReference type="NCBI Taxonomy" id="410841"/>
    <lineage>
        <taxon>Bacteria</taxon>
        <taxon>Pseudomonadati</taxon>
        <taxon>Pseudomonadota</taxon>
        <taxon>Alphaproteobacteria</taxon>
        <taxon>Hyphomicrobiales</taxon>
        <taxon>Kaistiaceae</taxon>
        <taxon>Kaistia</taxon>
    </lineage>
</organism>
<evidence type="ECO:0000256" key="1">
    <source>
        <dbReference type="SAM" id="MobiDB-lite"/>
    </source>
</evidence>
<accession>A0ABV2R5I7</accession>
<reference evidence="2 3" key="1">
    <citation type="submission" date="2024-06" db="EMBL/GenBank/DDBJ databases">
        <title>Sorghum-associated microbial communities from plants grown in Nebraska, USA.</title>
        <authorList>
            <person name="Schachtman D."/>
        </authorList>
    </citation>
    <scope>NUCLEOTIDE SEQUENCE [LARGE SCALE GENOMIC DNA]</scope>
    <source>
        <strain evidence="2 3">3207</strain>
    </source>
</reference>
<gene>
    <name evidence="2" type="ORF">ABIE08_004502</name>
</gene>
<evidence type="ECO:0008006" key="4">
    <source>
        <dbReference type="Google" id="ProtNLM"/>
    </source>
</evidence>
<name>A0ABV2R5I7_9HYPH</name>
<keyword evidence="3" id="KW-1185">Reference proteome</keyword>
<proteinExistence type="predicted"/>
<dbReference type="RefSeq" id="WP_354554191.1">
    <property type="nucleotide sequence ID" value="NZ_JBEPSM010000004.1"/>
</dbReference>
<protein>
    <recommendedName>
        <fullName evidence="4">Secreted protein</fullName>
    </recommendedName>
</protein>
<evidence type="ECO:0000313" key="3">
    <source>
        <dbReference type="Proteomes" id="UP001549321"/>
    </source>
</evidence>
<dbReference type="EMBL" id="JBEPSM010000004">
    <property type="protein sequence ID" value="MET4636544.1"/>
    <property type="molecule type" value="Genomic_DNA"/>
</dbReference>
<feature type="region of interest" description="Disordered" evidence="1">
    <location>
        <begin position="48"/>
        <end position="75"/>
    </location>
</feature>
<sequence length="75" mass="8060">MPRTIGIVIAIPLIIAAGMLGARAGTSPPANPSAGECRRVDRCVPSREELDGKAVQDRKLKTRHDTVKNSINNVR</sequence>
<evidence type="ECO:0000313" key="2">
    <source>
        <dbReference type="EMBL" id="MET4636544.1"/>
    </source>
</evidence>
<dbReference type="Proteomes" id="UP001549321">
    <property type="component" value="Unassembled WGS sequence"/>
</dbReference>
<feature type="compositionally biased region" description="Basic and acidic residues" evidence="1">
    <location>
        <begin position="48"/>
        <end position="67"/>
    </location>
</feature>